<reference evidence="11 12" key="1">
    <citation type="submission" date="2017-06" db="EMBL/GenBank/DDBJ databases">
        <title>A platform for efficient transgenesis in Macrostomum lignano, a flatworm model organism for stem cell research.</title>
        <authorList>
            <person name="Berezikov E."/>
        </authorList>
    </citation>
    <scope>NUCLEOTIDE SEQUENCE [LARGE SCALE GENOMIC DNA]</scope>
    <source>
        <strain evidence="11">DV1</strain>
        <tissue evidence="11">Whole organism</tissue>
    </source>
</reference>
<dbReference type="GO" id="GO:0046872">
    <property type="term" value="F:metal ion binding"/>
    <property type="evidence" value="ECO:0007669"/>
    <property type="project" value="UniProtKB-KW"/>
</dbReference>
<feature type="chain" id="PRO_5012740859" description="Peptidase_M13 domain-containing protein" evidence="8">
    <location>
        <begin position="29"/>
        <end position="787"/>
    </location>
</feature>
<keyword evidence="7" id="KW-0482">Metalloprotease</keyword>
<dbReference type="InterPro" id="IPR000718">
    <property type="entry name" value="Peptidase_M13"/>
</dbReference>
<keyword evidence="3" id="KW-0645">Protease</keyword>
<evidence type="ECO:0000256" key="7">
    <source>
        <dbReference type="ARBA" id="ARBA00023049"/>
    </source>
</evidence>
<keyword evidence="12" id="KW-1185">Reference proteome</keyword>
<dbReference type="PANTHER" id="PTHR11733:SF167">
    <property type="entry name" value="FI17812P1-RELATED"/>
    <property type="match status" value="1"/>
</dbReference>
<dbReference type="Proteomes" id="UP000215902">
    <property type="component" value="Unassembled WGS sequence"/>
</dbReference>
<keyword evidence="8" id="KW-0732">Signal</keyword>
<evidence type="ECO:0000313" key="11">
    <source>
        <dbReference type="EMBL" id="PAA91250.1"/>
    </source>
</evidence>
<dbReference type="Gene3D" id="3.40.390.10">
    <property type="entry name" value="Collagenase (Catalytic Domain)"/>
    <property type="match status" value="1"/>
</dbReference>
<comment type="similarity">
    <text evidence="2">Belongs to the peptidase M13 family.</text>
</comment>
<dbReference type="GO" id="GO:0016485">
    <property type="term" value="P:protein processing"/>
    <property type="evidence" value="ECO:0007669"/>
    <property type="project" value="TreeGrafter"/>
</dbReference>
<accession>A0A267GYY5</accession>
<evidence type="ECO:0000256" key="6">
    <source>
        <dbReference type="ARBA" id="ARBA00022833"/>
    </source>
</evidence>
<dbReference type="STRING" id="282301.A0A267GYY5"/>
<feature type="signal peptide" evidence="8">
    <location>
        <begin position="1"/>
        <end position="28"/>
    </location>
</feature>
<dbReference type="EMBL" id="NIVC01000092">
    <property type="protein sequence ID" value="PAA91250.1"/>
    <property type="molecule type" value="Genomic_DNA"/>
</dbReference>
<dbReference type="GO" id="GO:0005886">
    <property type="term" value="C:plasma membrane"/>
    <property type="evidence" value="ECO:0007669"/>
    <property type="project" value="TreeGrafter"/>
</dbReference>
<organism evidence="11 12">
    <name type="scientific">Macrostomum lignano</name>
    <dbReference type="NCBI Taxonomy" id="282301"/>
    <lineage>
        <taxon>Eukaryota</taxon>
        <taxon>Metazoa</taxon>
        <taxon>Spiralia</taxon>
        <taxon>Lophotrochozoa</taxon>
        <taxon>Platyhelminthes</taxon>
        <taxon>Rhabditophora</taxon>
        <taxon>Macrostomorpha</taxon>
        <taxon>Macrostomida</taxon>
        <taxon>Macrostomidae</taxon>
        <taxon>Macrostomum</taxon>
    </lineage>
</organism>
<comment type="caution">
    <text evidence="11">The sequence shown here is derived from an EMBL/GenBank/DDBJ whole genome shotgun (WGS) entry which is preliminary data.</text>
</comment>
<evidence type="ECO:0000256" key="8">
    <source>
        <dbReference type="SAM" id="SignalP"/>
    </source>
</evidence>
<dbReference type="Pfam" id="PF01431">
    <property type="entry name" value="Peptidase_M13"/>
    <property type="match status" value="1"/>
</dbReference>
<dbReference type="GO" id="GO:0004222">
    <property type="term" value="F:metalloendopeptidase activity"/>
    <property type="evidence" value="ECO:0007669"/>
    <property type="project" value="InterPro"/>
</dbReference>
<dbReference type="Gene3D" id="1.10.1380.10">
    <property type="entry name" value="Neutral endopeptidase , domain2"/>
    <property type="match status" value="1"/>
</dbReference>
<evidence type="ECO:0000256" key="3">
    <source>
        <dbReference type="ARBA" id="ARBA00022670"/>
    </source>
</evidence>
<dbReference type="PRINTS" id="PR00786">
    <property type="entry name" value="NEPRILYSIN"/>
</dbReference>
<dbReference type="AlphaFoldDB" id="A0A267GYY5"/>
<keyword evidence="5" id="KW-0378">Hydrolase</keyword>
<dbReference type="PROSITE" id="PS51885">
    <property type="entry name" value="NEPRILYSIN"/>
    <property type="match status" value="1"/>
</dbReference>
<name>A0A267GYY5_9PLAT</name>
<dbReference type="InterPro" id="IPR018497">
    <property type="entry name" value="Peptidase_M13_C"/>
</dbReference>
<dbReference type="InterPro" id="IPR008753">
    <property type="entry name" value="Peptidase_M13_N"/>
</dbReference>
<dbReference type="CDD" id="cd08662">
    <property type="entry name" value="M13"/>
    <property type="match status" value="1"/>
</dbReference>
<dbReference type="InterPro" id="IPR042089">
    <property type="entry name" value="Peptidase_M13_dom_2"/>
</dbReference>
<evidence type="ECO:0000313" key="12">
    <source>
        <dbReference type="Proteomes" id="UP000215902"/>
    </source>
</evidence>
<feature type="domain" description="Peptidase M13 N-terminal" evidence="10">
    <location>
        <begin position="398"/>
        <end position="511"/>
    </location>
</feature>
<feature type="domain" description="Peptidase M13 C-terminal" evidence="9">
    <location>
        <begin position="578"/>
        <end position="784"/>
    </location>
</feature>
<evidence type="ECO:0000256" key="4">
    <source>
        <dbReference type="ARBA" id="ARBA00022723"/>
    </source>
</evidence>
<dbReference type="OrthoDB" id="6475849at2759"/>
<evidence type="ECO:0000256" key="1">
    <source>
        <dbReference type="ARBA" id="ARBA00001947"/>
    </source>
</evidence>
<evidence type="ECO:0008006" key="13">
    <source>
        <dbReference type="Google" id="ProtNLM"/>
    </source>
</evidence>
<dbReference type="PANTHER" id="PTHR11733">
    <property type="entry name" value="ZINC METALLOPROTEASE FAMILY M13 NEPRILYSIN-RELATED"/>
    <property type="match status" value="1"/>
</dbReference>
<keyword evidence="4" id="KW-0479">Metal-binding</keyword>
<gene>
    <name evidence="11" type="ORF">BOX15_Mlig021000g1</name>
</gene>
<dbReference type="InterPro" id="IPR024079">
    <property type="entry name" value="MetalloPept_cat_dom_sf"/>
</dbReference>
<sequence length="787" mass="88353">MIKMVLSKMALPHLLLLFALLGTTGVSADLAKNFTTTALADDTQPTACQTPACLALAAQLTRHMNLSADPCEDFNAFACGNYATSSLYDPGTVTWSEYTDEPSAMHSGVESIRSQMDRRVFELLYARQRVKSSDPDVNLMYDLARDLFSSCSIWVRRRGKLFKDPNSGLEASKDFFDGLLAHLFDDINRRESNASFETALAKMVRLGVWQLIEVGSAFSSPYFNPGGSSRATERNGSKVRLTVNLYRYSEDVSFNDYLKFFLTVPSASVLSFQSAQIFSSILDELKANFTLDEDVPEEEIKHRWANCSVAEEILENGGMDVTVSHLDGLSKCASPKDPFSWSSFFYGVLDGSVSPETPIQIRAGRMSVLAYAGNVIDTVTYFKTRTFIVDSQYSPHFSFLVLNWLLSFAKYLPADLRVKWLSQHRASSDVMELNEDPISSCMQLTKVMLGPVVERMYQQAYHSEYFDDVRSLVELVQNATIENVLKQEWITQNAKDSIVDKVLAMRQEIGFNAVPADQLKEFYASTIRSLRVSNNSKTFGATVALSLCAHAGRLNNLLSRGGDNSASFFRLFSGLIVNAFSRTTSNQIIFPMGILAPFLYHRSYPDHFNLGGIGVVIGHEIGHGFDKLGHRLNKQGARGHFWDNVTEAGYVERMRCVSERYSGYEFLPGIPHNSKLTLSNDISDLMGIQSAFAAMQMRRRLNGDRTSLRLPNLPVSLTPDRLFFVQAAQAYCTKAEPEVLLRKFRTSRHSPPHIRIRGMMENSLDFARVFQCRPNQPMNPSKKCVFW</sequence>
<proteinExistence type="inferred from homology"/>
<evidence type="ECO:0000259" key="9">
    <source>
        <dbReference type="Pfam" id="PF01431"/>
    </source>
</evidence>
<evidence type="ECO:0000259" key="10">
    <source>
        <dbReference type="Pfam" id="PF05649"/>
    </source>
</evidence>
<evidence type="ECO:0000256" key="2">
    <source>
        <dbReference type="ARBA" id="ARBA00007357"/>
    </source>
</evidence>
<comment type="cofactor">
    <cofactor evidence="1">
        <name>Zn(2+)</name>
        <dbReference type="ChEBI" id="CHEBI:29105"/>
    </cofactor>
</comment>
<dbReference type="SUPFAM" id="SSF55486">
    <property type="entry name" value="Metalloproteases ('zincins'), catalytic domain"/>
    <property type="match status" value="1"/>
</dbReference>
<dbReference type="Pfam" id="PF05649">
    <property type="entry name" value="Peptidase_M13_N"/>
    <property type="match status" value="1"/>
</dbReference>
<protein>
    <recommendedName>
        <fullName evidence="13">Peptidase_M13 domain-containing protein</fullName>
    </recommendedName>
</protein>
<evidence type="ECO:0000256" key="5">
    <source>
        <dbReference type="ARBA" id="ARBA00022801"/>
    </source>
</evidence>
<keyword evidence="6" id="KW-0862">Zinc</keyword>